<evidence type="ECO:0000313" key="3">
    <source>
        <dbReference type="Proteomes" id="UP000022447"/>
    </source>
</evidence>
<dbReference type="EMBL" id="JALZ01000031">
    <property type="protein sequence ID" value="ETX13269.1"/>
    <property type="molecule type" value="Genomic_DNA"/>
</dbReference>
<sequence length="71" mass="7518">MSNHPIEIEADAPCARDVAAERICLSCTTAFWSEGFGERICKRCKGTTAWRTSVPAGGGSTGRRRSGGSSL</sequence>
<gene>
    <name evidence="2" type="ORF">OCH239_12555</name>
</gene>
<evidence type="ECO:0000313" key="2">
    <source>
        <dbReference type="EMBL" id="ETX13269.1"/>
    </source>
</evidence>
<keyword evidence="3" id="KW-1185">Reference proteome</keyword>
<comment type="caution">
    <text evidence="2">The sequence shown here is derived from an EMBL/GenBank/DDBJ whole genome shotgun (WGS) entry which is preliminary data.</text>
</comment>
<dbReference type="RefSeq" id="WP_037265519.1">
    <property type="nucleotide sequence ID" value="NZ_JALZ01000031.1"/>
</dbReference>
<dbReference type="AlphaFoldDB" id="X7EB05"/>
<proteinExistence type="predicted"/>
<organism evidence="2 3">
    <name type="scientific">Roseivivax halodurans JCM 10272</name>
    <dbReference type="NCBI Taxonomy" id="1449350"/>
    <lineage>
        <taxon>Bacteria</taxon>
        <taxon>Pseudomonadati</taxon>
        <taxon>Pseudomonadota</taxon>
        <taxon>Alphaproteobacteria</taxon>
        <taxon>Rhodobacterales</taxon>
        <taxon>Roseobacteraceae</taxon>
        <taxon>Roseivivax</taxon>
    </lineage>
</organism>
<feature type="region of interest" description="Disordered" evidence="1">
    <location>
        <begin position="52"/>
        <end position="71"/>
    </location>
</feature>
<dbReference type="Proteomes" id="UP000022447">
    <property type="component" value="Unassembled WGS sequence"/>
</dbReference>
<evidence type="ECO:0000256" key="1">
    <source>
        <dbReference type="SAM" id="MobiDB-lite"/>
    </source>
</evidence>
<name>X7EB05_9RHOB</name>
<protein>
    <submittedName>
        <fullName evidence="2">Uncharacterized protein</fullName>
    </submittedName>
</protein>
<reference evidence="2 3" key="1">
    <citation type="submission" date="2014-01" db="EMBL/GenBank/DDBJ databases">
        <title>Roseivivax halodurans JCM 10272 Genome Sequencing.</title>
        <authorList>
            <person name="Lai Q."/>
            <person name="Li G."/>
            <person name="Shao Z."/>
        </authorList>
    </citation>
    <scope>NUCLEOTIDE SEQUENCE [LARGE SCALE GENOMIC DNA]</scope>
    <source>
        <strain evidence="2 3">JCM 10272</strain>
    </source>
</reference>
<feature type="compositionally biased region" description="Basic residues" evidence="1">
    <location>
        <begin position="62"/>
        <end position="71"/>
    </location>
</feature>
<accession>X7EB05</accession>